<dbReference type="InterPro" id="IPR004919">
    <property type="entry name" value="GmrSD_N"/>
</dbReference>
<name>A0ABU6JK31_9BURK</name>
<feature type="domain" description="GmrSD restriction endonucleases N-terminal" evidence="1">
    <location>
        <begin position="5"/>
        <end position="230"/>
    </location>
</feature>
<sequence length="524" mass="61240">METLAQIFNNKMFRIPDYQRGYAWEKPQLEDFWKDLNWLGPRQKHYTGMLTLRPVTRGPLNFPENAPHSVYHLVDGQQRLTTSYLLLNKLVARSNGTVAGQPLPIIVHTYLSASLGNERIEIFGYDSAVKMNFLRTLIQNDFQENKFEKAQKISPRNVYEMNLLEASEFLNKKITTLTQEEIDSLFVRLTQQFVFDIHYVESSFDVCAMFESINYRGKRLTKFEVLKNRLIYLTELIGQDKPQLQLQTQALRENIDSVWGSAFDWFGSGSKPLDEDDFLQQHTIMYFGALRREKEALDEVLFKQQFSTDRLRSTHEEPLALNELEEYVENIRISSELWAFQHSCINIVSTSPFPASKEVVDWLLRLNRLGMRHFKPLILGSLNRLSDPNTTENIETLASLLKAIERFIFIVYGLCDNYANHPSKTYFGDHGWYIFYNETGYSFPEIVDDINEYIESYDEDGEFEGAFNATRFIDKAHARFIGDKGWSDWNEIRYFLSEWETHFSDACGDVLSQKVYDYSSIEQS</sequence>
<reference evidence="2 3" key="1">
    <citation type="submission" date="2023-10" db="EMBL/GenBank/DDBJ databases">
        <title>Noviherbaspirillum sp. CPCC 100848 genome assembly.</title>
        <authorList>
            <person name="Li X.Y."/>
            <person name="Fang X.M."/>
        </authorList>
    </citation>
    <scope>NUCLEOTIDE SEQUENCE [LARGE SCALE GENOMIC DNA]</scope>
    <source>
        <strain evidence="2 3">CPCC 100848</strain>
    </source>
</reference>
<accession>A0ABU6JK31</accession>
<keyword evidence="3" id="KW-1185">Reference proteome</keyword>
<evidence type="ECO:0000259" key="1">
    <source>
        <dbReference type="Pfam" id="PF03235"/>
    </source>
</evidence>
<proteinExistence type="predicted"/>
<evidence type="ECO:0000313" key="3">
    <source>
        <dbReference type="Proteomes" id="UP001352263"/>
    </source>
</evidence>
<dbReference type="RefSeq" id="WP_326510455.1">
    <property type="nucleotide sequence ID" value="NZ_JAWIIV010000092.1"/>
</dbReference>
<dbReference type="PANTHER" id="PTHR35149:SF1">
    <property type="entry name" value="DUF5655 DOMAIN-CONTAINING PROTEIN"/>
    <property type="match status" value="1"/>
</dbReference>
<evidence type="ECO:0000313" key="2">
    <source>
        <dbReference type="EMBL" id="MEC4723861.1"/>
    </source>
</evidence>
<protein>
    <submittedName>
        <fullName evidence="2">DUF262 domain-containing protein</fullName>
    </submittedName>
</protein>
<comment type="caution">
    <text evidence="2">The sequence shown here is derived from an EMBL/GenBank/DDBJ whole genome shotgun (WGS) entry which is preliminary data.</text>
</comment>
<gene>
    <name evidence="2" type="ORF">RY831_32665</name>
</gene>
<dbReference type="Pfam" id="PF03235">
    <property type="entry name" value="GmrSD_N"/>
    <property type="match status" value="1"/>
</dbReference>
<dbReference type="PANTHER" id="PTHR35149">
    <property type="entry name" value="SLL5132 PROTEIN"/>
    <property type="match status" value="1"/>
</dbReference>
<dbReference type="Proteomes" id="UP001352263">
    <property type="component" value="Unassembled WGS sequence"/>
</dbReference>
<organism evidence="2 3">
    <name type="scientific">Noviherbaspirillum album</name>
    <dbReference type="NCBI Taxonomy" id="3080276"/>
    <lineage>
        <taxon>Bacteria</taxon>
        <taxon>Pseudomonadati</taxon>
        <taxon>Pseudomonadota</taxon>
        <taxon>Betaproteobacteria</taxon>
        <taxon>Burkholderiales</taxon>
        <taxon>Oxalobacteraceae</taxon>
        <taxon>Noviherbaspirillum</taxon>
    </lineage>
</organism>
<dbReference type="EMBL" id="JAWIIV010000092">
    <property type="protein sequence ID" value="MEC4723861.1"/>
    <property type="molecule type" value="Genomic_DNA"/>
</dbReference>